<dbReference type="InterPro" id="IPR017932">
    <property type="entry name" value="GATase_2_dom"/>
</dbReference>
<dbReference type="InterPro" id="IPR024286">
    <property type="entry name" value="DUF3700"/>
</dbReference>
<dbReference type="PROSITE" id="PS51278">
    <property type="entry name" value="GATASE_TYPE_2"/>
    <property type="match status" value="1"/>
</dbReference>
<gene>
    <name evidence="2" type="ORF">CEUSTIGMA_g1266.t1</name>
</gene>
<dbReference type="Gene3D" id="3.60.20.10">
    <property type="entry name" value="Glutamine Phosphoribosylpyrophosphate, subunit 1, domain 1"/>
    <property type="match status" value="1"/>
</dbReference>
<protein>
    <recommendedName>
        <fullName evidence="1">Glutamine amidotransferase type-2 domain-containing protein</fullName>
    </recommendedName>
</protein>
<dbReference type="Pfam" id="PF12481">
    <property type="entry name" value="DUF3700"/>
    <property type="match status" value="1"/>
</dbReference>
<dbReference type="InterPro" id="IPR029055">
    <property type="entry name" value="Ntn_hydrolases_N"/>
</dbReference>
<comment type="caution">
    <text evidence="2">The sequence shown here is derived from an EMBL/GenBank/DDBJ whole genome shotgun (WGS) entry which is preliminary data.</text>
</comment>
<name>A0A250WSL0_9CHLO</name>
<reference evidence="2 3" key="1">
    <citation type="submission" date="2017-08" db="EMBL/GenBank/DDBJ databases">
        <title>Acidophilic green algal genome provides insights into adaptation to an acidic environment.</title>
        <authorList>
            <person name="Hirooka S."/>
            <person name="Hirose Y."/>
            <person name="Kanesaki Y."/>
            <person name="Higuchi S."/>
            <person name="Fujiwara T."/>
            <person name="Onuma R."/>
            <person name="Era A."/>
            <person name="Ohbayashi R."/>
            <person name="Uzuka A."/>
            <person name="Nozaki H."/>
            <person name="Yoshikawa H."/>
            <person name="Miyagishima S.Y."/>
        </authorList>
    </citation>
    <scope>NUCLEOTIDE SEQUENCE [LARGE SCALE GENOMIC DNA]</scope>
    <source>
        <strain evidence="2 3">NIES-2499</strain>
    </source>
</reference>
<dbReference type="OrthoDB" id="2019121at2759"/>
<proteinExistence type="predicted"/>
<dbReference type="InterPro" id="IPR044828">
    <property type="entry name" value="TSJT1-like"/>
</dbReference>
<dbReference type="PANTHER" id="PTHR45952">
    <property type="entry name" value="ALUMINUM INDUCED PROTEIN WITH YGL AND LRDR MOTIFS"/>
    <property type="match status" value="1"/>
</dbReference>
<dbReference type="AlphaFoldDB" id="A0A250WSL0"/>
<feature type="domain" description="Glutamine amidotransferase type-2" evidence="1">
    <location>
        <begin position="29"/>
        <end position="217"/>
    </location>
</feature>
<dbReference type="SUPFAM" id="SSF56235">
    <property type="entry name" value="N-terminal nucleophile aminohydrolases (Ntn hydrolases)"/>
    <property type="match status" value="1"/>
</dbReference>
<sequence length="287" mass="31035">MPSTRMLAIFGAETALPPAGISSPSANRCDVEEDMAKCQALLNTSFESLKSSADLMYPGKGCGFGFTRSPYCSYAHKDGVHVMFSGEVSQWPGIDVIEAAHDAFMCNTDLAEADDAHWLLDFYSSFSNTELAQDENTILQEALNCLASIRGSFAFVIYDSLSHRVLASRDADGVQPLHWGATSDGQLLFGSHLEDLKDCNPTATIFPPGTLFSSVHAAVAYNPGPEGWVIAGQEYPGELISFMKADEEHWKSVKAIPRITSKGCVSGAVYKVSSQPDFIHLMTKSSS</sequence>
<dbReference type="STRING" id="1157962.A0A250WSL0"/>
<organism evidence="2 3">
    <name type="scientific">Chlamydomonas eustigma</name>
    <dbReference type="NCBI Taxonomy" id="1157962"/>
    <lineage>
        <taxon>Eukaryota</taxon>
        <taxon>Viridiplantae</taxon>
        <taxon>Chlorophyta</taxon>
        <taxon>core chlorophytes</taxon>
        <taxon>Chlorophyceae</taxon>
        <taxon>CS clade</taxon>
        <taxon>Chlamydomonadales</taxon>
        <taxon>Chlamydomonadaceae</taxon>
        <taxon>Chlamydomonas</taxon>
    </lineage>
</organism>
<keyword evidence="3" id="KW-1185">Reference proteome</keyword>
<evidence type="ECO:0000259" key="1">
    <source>
        <dbReference type="PROSITE" id="PS51278"/>
    </source>
</evidence>
<dbReference type="EMBL" id="BEGY01000005">
    <property type="protein sequence ID" value="GAX73815.1"/>
    <property type="molecule type" value="Genomic_DNA"/>
</dbReference>
<evidence type="ECO:0000313" key="3">
    <source>
        <dbReference type="Proteomes" id="UP000232323"/>
    </source>
</evidence>
<dbReference type="PANTHER" id="PTHR45952:SF4">
    <property type="entry name" value="ALUMINUM INDUCED PROTEIN WITH YGL AND LRDR MOTIFS"/>
    <property type="match status" value="1"/>
</dbReference>
<evidence type="ECO:0000313" key="2">
    <source>
        <dbReference type="EMBL" id="GAX73815.1"/>
    </source>
</evidence>
<accession>A0A250WSL0</accession>
<dbReference type="Proteomes" id="UP000232323">
    <property type="component" value="Unassembled WGS sequence"/>
</dbReference>
<dbReference type="SMART" id="SM01172">
    <property type="entry name" value="DUF3700"/>
    <property type="match status" value="1"/>
</dbReference>